<reference evidence="1 2" key="1">
    <citation type="submission" date="2023-07" db="EMBL/GenBank/DDBJ databases">
        <title>Sequencing the genomes of 1000 actinobacteria strains.</title>
        <authorList>
            <person name="Klenk H.-P."/>
        </authorList>
    </citation>
    <scope>NUCLEOTIDE SEQUENCE [LARGE SCALE GENOMIC DNA]</scope>
    <source>
        <strain evidence="1 2">DSM 44109</strain>
    </source>
</reference>
<gene>
    <name evidence="1" type="ORF">J2S55_003082</name>
</gene>
<accession>A0ABT9R3K4</accession>
<name>A0ABT9R3K4_9ACTN</name>
<keyword evidence="2" id="KW-1185">Reference proteome</keyword>
<organism evidence="1 2">
    <name type="scientific">Streptosporangium brasiliense</name>
    <dbReference type="NCBI Taxonomy" id="47480"/>
    <lineage>
        <taxon>Bacteria</taxon>
        <taxon>Bacillati</taxon>
        <taxon>Actinomycetota</taxon>
        <taxon>Actinomycetes</taxon>
        <taxon>Streptosporangiales</taxon>
        <taxon>Streptosporangiaceae</taxon>
        <taxon>Streptosporangium</taxon>
    </lineage>
</organism>
<evidence type="ECO:0000313" key="2">
    <source>
        <dbReference type="Proteomes" id="UP001230426"/>
    </source>
</evidence>
<sequence length="42" mass="4407">MPGYGPARVAAVMATCGVGVKRRAGDLGEAQRERLLAALAHW</sequence>
<dbReference type="Gene3D" id="1.10.8.50">
    <property type="match status" value="1"/>
</dbReference>
<dbReference type="Proteomes" id="UP001230426">
    <property type="component" value="Unassembled WGS sequence"/>
</dbReference>
<protein>
    <submittedName>
        <fullName evidence="1">Uncharacterized protein</fullName>
    </submittedName>
</protein>
<comment type="caution">
    <text evidence="1">The sequence shown here is derived from an EMBL/GenBank/DDBJ whole genome shotgun (WGS) entry which is preliminary data.</text>
</comment>
<dbReference type="EMBL" id="JAUSRB010000002">
    <property type="protein sequence ID" value="MDP9863816.1"/>
    <property type="molecule type" value="Genomic_DNA"/>
</dbReference>
<proteinExistence type="predicted"/>
<evidence type="ECO:0000313" key="1">
    <source>
        <dbReference type="EMBL" id="MDP9863816.1"/>
    </source>
</evidence>